<reference evidence="2" key="1">
    <citation type="submission" date="2020-02" db="EMBL/GenBank/DDBJ databases">
        <authorList>
            <person name="Meier V. D."/>
        </authorList>
    </citation>
    <scope>NUCLEOTIDE SEQUENCE</scope>
    <source>
        <strain evidence="2">AVDCRST_MAG35</strain>
    </source>
</reference>
<feature type="compositionally biased region" description="Basic residues" evidence="1">
    <location>
        <begin position="74"/>
        <end position="83"/>
    </location>
</feature>
<evidence type="ECO:0000256" key="1">
    <source>
        <dbReference type="SAM" id="MobiDB-lite"/>
    </source>
</evidence>
<accession>A0A6J4NNC5</accession>
<name>A0A6J4NNC5_9ACTN</name>
<dbReference type="AlphaFoldDB" id="A0A6J4NNC5"/>
<sequence length="115" mass="12396">GHHAELAEPAVGPGARSLRRRRVRRSGLAPRRAGLGGHRARHRHRRPHRATAAGPRLLPLRPAAPRRGGDAGGARRRPRRRLRLAAPRADPGAPGPARRRGRAAADGRSHGRGPM</sequence>
<feature type="non-terminal residue" evidence="2">
    <location>
        <position position="1"/>
    </location>
</feature>
<feature type="region of interest" description="Disordered" evidence="1">
    <location>
        <begin position="1"/>
        <end position="115"/>
    </location>
</feature>
<organism evidence="2">
    <name type="scientific">uncultured Quadrisphaera sp</name>
    <dbReference type="NCBI Taxonomy" id="904978"/>
    <lineage>
        <taxon>Bacteria</taxon>
        <taxon>Bacillati</taxon>
        <taxon>Actinomycetota</taxon>
        <taxon>Actinomycetes</taxon>
        <taxon>Kineosporiales</taxon>
        <taxon>Kineosporiaceae</taxon>
        <taxon>Quadrisphaera</taxon>
        <taxon>environmental samples</taxon>
    </lineage>
</organism>
<gene>
    <name evidence="2" type="ORF">AVDCRST_MAG35-482</name>
</gene>
<feature type="non-terminal residue" evidence="2">
    <location>
        <position position="115"/>
    </location>
</feature>
<dbReference type="EMBL" id="CADCUY010000102">
    <property type="protein sequence ID" value="CAA9392732.1"/>
    <property type="molecule type" value="Genomic_DNA"/>
</dbReference>
<feature type="compositionally biased region" description="Low complexity" evidence="1">
    <location>
        <begin position="50"/>
        <end position="66"/>
    </location>
</feature>
<protein>
    <submittedName>
        <fullName evidence="2">Uncharacterized protein</fullName>
    </submittedName>
</protein>
<feature type="compositionally biased region" description="Low complexity" evidence="1">
    <location>
        <begin position="84"/>
        <end position="96"/>
    </location>
</feature>
<feature type="compositionally biased region" description="Basic residues" evidence="1">
    <location>
        <begin position="38"/>
        <end position="49"/>
    </location>
</feature>
<proteinExistence type="predicted"/>
<evidence type="ECO:0000313" key="2">
    <source>
        <dbReference type="EMBL" id="CAA9392732.1"/>
    </source>
</evidence>